<accession>A0ABT2ZNC4</accession>
<dbReference type="Pfam" id="PF12966">
    <property type="entry name" value="AtpR"/>
    <property type="match status" value="1"/>
</dbReference>
<evidence type="ECO:0000313" key="2">
    <source>
        <dbReference type="EMBL" id="MCV2872640.1"/>
    </source>
</evidence>
<dbReference type="EMBL" id="JAOWKZ010000002">
    <property type="protein sequence ID" value="MCV2872640.1"/>
    <property type="molecule type" value="Genomic_DNA"/>
</dbReference>
<evidence type="ECO:0008006" key="4">
    <source>
        <dbReference type="Google" id="ProtNLM"/>
    </source>
</evidence>
<dbReference type="InterPro" id="IPR017581">
    <property type="entry name" value="AtpR-like"/>
</dbReference>
<evidence type="ECO:0000313" key="3">
    <source>
        <dbReference type="Proteomes" id="UP001652564"/>
    </source>
</evidence>
<name>A0ABT2ZNC4_9RHOB</name>
<proteinExistence type="predicted"/>
<organism evidence="2 3">
    <name type="scientific">Albidovulum litorale</name>
    <dbReference type="NCBI Taxonomy" id="2984134"/>
    <lineage>
        <taxon>Bacteria</taxon>
        <taxon>Pseudomonadati</taxon>
        <taxon>Pseudomonadota</taxon>
        <taxon>Alphaproteobacteria</taxon>
        <taxon>Rhodobacterales</taxon>
        <taxon>Paracoccaceae</taxon>
        <taxon>Albidovulum</taxon>
    </lineage>
</organism>
<dbReference type="RefSeq" id="WP_263739819.1">
    <property type="nucleotide sequence ID" value="NZ_JAOWKZ010000002.1"/>
</dbReference>
<dbReference type="Proteomes" id="UP001652564">
    <property type="component" value="Unassembled WGS sequence"/>
</dbReference>
<feature type="transmembrane region" description="Helical" evidence="1">
    <location>
        <begin position="6"/>
        <end position="24"/>
    </location>
</feature>
<evidence type="ECO:0000256" key="1">
    <source>
        <dbReference type="SAM" id="Phobius"/>
    </source>
</evidence>
<sequence length="92" mass="9306">MTATLIMAAVAGTAIGMLYFGLLWRATRAFTVTGGYSAFTLAALARLALIPAGIMLVLTLGGGLPELAGAALGFIAARVVIVRALSREPGEG</sequence>
<reference evidence="2 3" key="1">
    <citation type="submission" date="2022-10" db="EMBL/GenBank/DDBJ databases">
        <title>Defluviimonas sp. nov., isolated from ocean surface sediments.</title>
        <authorList>
            <person name="He W."/>
            <person name="Wang L."/>
            <person name="Zhang D.-F."/>
        </authorList>
    </citation>
    <scope>NUCLEOTIDE SEQUENCE [LARGE SCALE GENOMIC DNA]</scope>
    <source>
        <strain evidence="2 3">WL0050</strain>
    </source>
</reference>
<keyword evidence="1" id="KW-0812">Transmembrane</keyword>
<comment type="caution">
    <text evidence="2">The sequence shown here is derived from an EMBL/GenBank/DDBJ whole genome shotgun (WGS) entry which is preliminary data.</text>
</comment>
<feature type="transmembrane region" description="Helical" evidence="1">
    <location>
        <begin position="67"/>
        <end position="86"/>
    </location>
</feature>
<keyword evidence="1" id="KW-0472">Membrane</keyword>
<feature type="transmembrane region" description="Helical" evidence="1">
    <location>
        <begin position="36"/>
        <end position="61"/>
    </location>
</feature>
<keyword evidence="1" id="KW-1133">Transmembrane helix</keyword>
<protein>
    <recommendedName>
        <fullName evidence="4">ATP synthase subunit I</fullName>
    </recommendedName>
</protein>
<keyword evidence="3" id="KW-1185">Reference proteome</keyword>
<gene>
    <name evidence="2" type="ORF">OEZ71_10075</name>
</gene>